<protein>
    <submittedName>
        <fullName evidence="7">Fimbrial protein</fullName>
    </submittedName>
</protein>
<dbReference type="InterPro" id="IPR050263">
    <property type="entry name" value="Bact_Fimbrial_Adh_Pro"/>
</dbReference>
<feature type="chain" id="PRO_5045964191" evidence="5">
    <location>
        <begin position="21"/>
        <end position="181"/>
    </location>
</feature>
<dbReference type="Gene3D" id="2.60.40.1090">
    <property type="entry name" value="Fimbrial-type adhesion domain"/>
    <property type="match status" value="1"/>
</dbReference>
<evidence type="ECO:0000256" key="3">
    <source>
        <dbReference type="ARBA" id="ARBA00022729"/>
    </source>
</evidence>
<dbReference type="InterPro" id="IPR036937">
    <property type="entry name" value="Adhesion_dom_fimbrial_sf"/>
</dbReference>
<evidence type="ECO:0000256" key="1">
    <source>
        <dbReference type="ARBA" id="ARBA00004561"/>
    </source>
</evidence>
<evidence type="ECO:0000259" key="6">
    <source>
        <dbReference type="Pfam" id="PF00419"/>
    </source>
</evidence>
<dbReference type="SUPFAM" id="SSF49401">
    <property type="entry name" value="Bacterial adhesins"/>
    <property type="match status" value="1"/>
</dbReference>
<evidence type="ECO:0000256" key="4">
    <source>
        <dbReference type="ARBA" id="ARBA00023263"/>
    </source>
</evidence>
<dbReference type="PANTHER" id="PTHR33420">
    <property type="entry name" value="FIMBRIAL SUBUNIT ELFA-RELATED"/>
    <property type="match status" value="1"/>
</dbReference>
<dbReference type="InterPro" id="IPR000259">
    <property type="entry name" value="Adhesion_dom_fimbrial"/>
</dbReference>
<keyword evidence="3 5" id="KW-0732">Signal</keyword>
<proteinExistence type="inferred from homology"/>
<dbReference type="EMBL" id="JBBHLC010000066">
    <property type="protein sequence ID" value="MEJ5865180.1"/>
    <property type="molecule type" value="Genomic_DNA"/>
</dbReference>
<comment type="subcellular location">
    <subcellularLocation>
        <location evidence="1">Fimbrium</location>
    </subcellularLocation>
</comment>
<evidence type="ECO:0000313" key="8">
    <source>
        <dbReference type="Proteomes" id="UP001380290"/>
    </source>
</evidence>
<name>A0ABU8QWZ4_9PSED</name>
<gene>
    <name evidence="7" type="ORF">V7S98_18365</name>
</gene>
<organism evidence="7 8">
    <name type="scientific">Pseudomonas farsensis</name>
    <dbReference type="NCBI Taxonomy" id="2745492"/>
    <lineage>
        <taxon>Bacteria</taxon>
        <taxon>Pseudomonadati</taxon>
        <taxon>Pseudomonadota</taxon>
        <taxon>Gammaproteobacteria</taxon>
        <taxon>Pseudomonadales</taxon>
        <taxon>Pseudomonadaceae</taxon>
        <taxon>Pseudomonas</taxon>
    </lineage>
</organism>
<comment type="caution">
    <text evidence="7">The sequence shown here is derived from an EMBL/GenBank/DDBJ whole genome shotgun (WGS) entry which is preliminary data.</text>
</comment>
<dbReference type="PANTHER" id="PTHR33420:SF12">
    <property type="entry name" value="FIMBRIN-LIKE PROTEIN FIMI-RELATED"/>
    <property type="match status" value="1"/>
</dbReference>
<dbReference type="InterPro" id="IPR008966">
    <property type="entry name" value="Adhesion_dom_sf"/>
</dbReference>
<feature type="domain" description="Fimbrial-type adhesion" evidence="6">
    <location>
        <begin position="25"/>
        <end position="180"/>
    </location>
</feature>
<dbReference type="RefSeq" id="WP_339600164.1">
    <property type="nucleotide sequence ID" value="NZ_JBBHLC010000066.1"/>
</dbReference>
<reference evidence="7 8" key="1">
    <citation type="submission" date="2024-02" db="EMBL/GenBank/DDBJ databases">
        <title>Identification of pathogenicity and growth-promoting function of Pseudomonas putida variant.</title>
        <authorList>
            <person name="Sun J."/>
        </authorList>
    </citation>
    <scope>NUCLEOTIDE SEQUENCE [LARGE SCALE GENOMIC DNA]</scope>
    <source>
        <strain evidence="7 8">A03</strain>
    </source>
</reference>
<keyword evidence="8" id="KW-1185">Reference proteome</keyword>
<keyword evidence="4" id="KW-0281">Fimbrium</keyword>
<evidence type="ECO:0000256" key="2">
    <source>
        <dbReference type="ARBA" id="ARBA00006671"/>
    </source>
</evidence>
<dbReference type="Pfam" id="PF00419">
    <property type="entry name" value="Fimbrial"/>
    <property type="match status" value="1"/>
</dbReference>
<dbReference type="Proteomes" id="UP001380290">
    <property type="component" value="Unassembled WGS sequence"/>
</dbReference>
<sequence length="181" mass="18805">MIKKTIAALALSLSAGAAMAGTGIINFHGTVSTGGTCPIDVVTPGGPALPRVHLGDFRTKDFTAVGQKTPAVHFGLRVTPDATCVIDPAKKAYVTFSPRFGADPSGKLYSLQSGLGYTTGMVMEIKDRKNALVEPGKESAPFDLSATAPTDMSFIAALQTTAATVTEGQIETSVDFLVDIR</sequence>
<accession>A0ABU8QWZ4</accession>
<evidence type="ECO:0000256" key="5">
    <source>
        <dbReference type="SAM" id="SignalP"/>
    </source>
</evidence>
<evidence type="ECO:0000313" key="7">
    <source>
        <dbReference type="EMBL" id="MEJ5865180.1"/>
    </source>
</evidence>
<feature type="signal peptide" evidence="5">
    <location>
        <begin position="1"/>
        <end position="20"/>
    </location>
</feature>
<comment type="similarity">
    <text evidence="2">Belongs to the fimbrial protein family.</text>
</comment>